<name>A0A4P0Y0E8_KLEPN</name>
<protein>
    <submittedName>
        <fullName evidence="1">Uncharacterized protein</fullName>
    </submittedName>
</protein>
<organism evidence="1">
    <name type="scientific">Klebsiella pneumoniae</name>
    <dbReference type="NCBI Taxonomy" id="573"/>
    <lineage>
        <taxon>Bacteria</taxon>
        <taxon>Pseudomonadati</taxon>
        <taxon>Pseudomonadota</taxon>
        <taxon>Gammaproteobacteria</taxon>
        <taxon>Enterobacterales</taxon>
        <taxon>Enterobacteriaceae</taxon>
        <taxon>Klebsiella/Raoultella group</taxon>
        <taxon>Klebsiella</taxon>
        <taxon>Klebsiella pneumoniae complex</taxon>
    </lineage>
</organism>
<proteinExistence type="predicted"/>
<dbReference type="Proteomes" id="UP000507695">
    <property type="component" value="Unassembled WGS sequence"/>
</dbReference>
<sequence>MFYLIFIEGIIRTTYRILFCNKRSFLTGNLHSMYIILTLIINRFCLRLCLKITNIFTLILEYACPDAISPSVYIFFAGEESTENNLPPCLRYKFISIM</sequence>
<reference evidence="1" key="1">
    <citation type="submission" date="2019-04" db="EMBL/GenBank/DDBJ databases">
        <authorList>
            <consortium name="Pathogen Informatics"/>
        </authorList>
    </citation>
    <scope>NUCLEOTIDE SEQUENCE</scope>
    <source>
        <strain evidence="1">NCTC9183</strain>
    </source>
</reference>
<evidence type="ECO:0000313" key="1">
    <source>
        <dbReference type="EMBL" id="VTM55210.1"/>
    </source>
</evidence>
<dbReference type="EMBL" id="CABDVL010000003">
    <property type="protein sequence ID" value="VTM55210.1"/>
    <property type="molecule type" value="Genomic_DNA"/>
</dbReference>
<accession>A0A4P0Y0E8</accession>
<gene>
    <name evidence="1" type="ORF">NCTC9183_03414</name>
</gene>
<dbReference type="AlphaFoldDB" id="A0A4P0Y0E8"/>